<proteinExistence type="predicted"/>
<dbReference type="InterPro" id="IPR045430">
    <property type="entry name" value="EAD1"/>
</dbReference>
<dbReference type="Proteomes" id="UP000612899">
    <property type="component" value="Unassembled WGS sequence"/>
</dbReference>
<dbReference type="AlphaFoldDB" id="A0A8J3VM65"/>
<comment type="caution">
    <text evidence="3">The sequence shown here is derived from an EMBL/GenBank/DDBJ whole genome shotgun (WGS) entry which is preliminary data.</text>
</comment>
<dbReference type="Pfam" id="PF19955">
    <property type="entry name" value="EAD1"/>
    <property type="match status" value="1"/>
</dbReference>
<feature type="domain" description="Effector-associated" evidence="2">
    <location>
        <begin position="7"/>
        <end position="85"/>
    </location>
</feature>
<evidence type="ECO:0000313" key="3">
    <source>
        <dbReference type="EMBL" id="GIH10886.1"/>
    </source>
</evidence>
<dbReference type="CDD" id="cd00195">
    <property type="entry name" value="UBCc_UEV"/>
    <property type="match status" value="1"/>
</dbReference>
<dbReference type="InterPro" id="IPR016135">
    <property type="entry name" value="UBQ-conjugating_enzyme/RWD"/>
</dbReference>
<dbReference type="Gene3D" id="3.10.110.10">
    <property type="entry name" value="Ubiquitin Conjugating Enzyme"/>
    <property type="match status" value="1"/>
</dbReference>
<sequence>MAYSIPRFIEELSDVYIYPEECQALASAIRYPAGRLPNWQAVQTSLGFWQALVRQVQAGVLEGGRGVEALGQEAWRMYPSNTVFQWAATGQPVPPAPAPQQQQQTTRPRAQRPPATPAPPPRPAAHAAPAATPFPASDVGPYRVMELTGSERYAEMLEVMQGLDPNLDLLWSQFGQLAVRLRNTTITVNQATAAIAARLRETVQGTVRDYAYRPHLFQRLTVQGPDNQSFDLSAVPNTTLVSEVPQAVLDEYRAAVTDRLGRRMRTVVDLVHPGGRVERLQPGRTLHEAGVTEGALLRVSTETTAGRGDLDYRIQALRARNEILDFAEDHPDLLIVNAYEPRDLPAEYHITLTVPGIARGAGGGVPVPIAKHEIAISLPPGAYPLHAPTVYWRTDVFHPNIGVRDVPLVGTVRRLCLGILDKYYVKEMNFGELCQMIIDVASYEQYTLPASEDPGGPGVFNQAAADWATSGIGQEMILSIGGAPKESRRAIYAGESSSRPLRVAAKLRNPS</sequence>
<accession>A0A8J3VM65</accession>
<organism evidence="3 4">
    <name type="scientific">Rhizocola hellebori</name>
    <dbReference type="NCBI Taxonomy" id="1392758"/>
    <lineage>
        <taxon>Bacteria</taxon>
        <taxon>Bacillati</taxon>
        <taxon>Actinomycetota</taxon>
        <taxon>Actinomycetes</taxon>
        <taxon>Micromonosporales</taxon>
        <taxon>Micromonosporaceae</taxon>
        <taxon>Rhizocola</taxon>
    </lineage>
</organism>
<feature type="compositionally biased region" description="Low complexity" evidence="1">
    <location>
        <begin position="99"/>
        <end position="108"/>
    </location>
</feature>
<reference evidence="3" key="1">
    <citation type="submission" date="2021-01" db="EMBL/GenBank/DDBJ databases">
        <title>Whole genome shotgun sequence of Rhizocola hellebori NBRC 109834.</title>
        <authorList>
            <person name="Komaki H."/>
            <person name="Tamura T."/>
        </authorList>
    </citation>
    <scope>NUCLEOTIDE SEQUENCE</scope>
    <source>
        <strain evidence="3">NBRC 109834</strain>
    </source>
</reference>
<protein>
    <recommendedName>
        <fullName evidence="2">Effector-associated domain-containing protein</fullName>
    </recommendedName>
</protein>
<evidence type="ECO:0000313" key="4">
    <source>
        <dbReference type="Proteomes" id="UP000612899"/>
    </source>
</evidence>
<dbReference type="EMBL" id="BONY01000110">
    <property type="protein sequence ID" value="GIH10886.1"/>
    <property type="molecule type" value="Genomic_DNA"/>
</dbReference>
<evidence type="ECO:0000256" key="1">
    <source>
        <dbReference type="SAM" id="MobiDB-lite"/>
    </source>
</evidence>
<feature type="compositionally biased region" description="Pro residues" evidence="1">
    <location>
        <begin position="114"/>
        <end position="123"/>
    </location>
</feature>
<dbReference type="SUPFAM" id="SSF54495">
    <property type="entry name" value="UBC-like"/>
    <property type="match status" value="1"/>
</dbReference>
<gene>
    <name evidence="3" type="ORF">Rhe02_89530</name>
</gene>
<dbReference type="RefSeq" id="WP_203914607.1">
    <property type="nucleotide sequence ID" value="NZ_BONY01000110.1"/>
</dbReference>
<feature type="region of interest" description="Disordered" evidence="1">
    <location>
        <begin position="88"/>
        <end position="140"/>
    </location>
</feature>
<keyword evidence="4" id="KW-1185">Reference proteome</keyword>
<name>A0A8J3VM65_9ACTN</name>
<feature type="compositionally biased region" description="Low complexity" evidence="1">
    <location>
        <begin position="124"/>
        <end position="136"/>
    </location>
</feature>
<evidence type="ECO:0000259" key="2">
    <source>
        <dbReference type="Pfam" id="PF19955"/>
    </source>
</evidence>